<dbReference type="Proteomes" id="UP000027222">
    <property type="component" value="Unassembled WGS sequence"/>
</dbReference>
<dbReference type="HOGENOM" id="CLU_2922773_0_0_1"/>
<name>A0A067STH9_GALM3</name>
<sequence length="61" mass="7480">MRSRRGCTSQRINDNCRVLFDRRRRDRYVILRSTIWPLARAEFASFIFFFQFGIFSQIPFL</sequence>
<gene>
    <name evidence="2" type="ORF">GALMADRAFT_815189</name>
</gene>
<dbReference type="EMBL" id="KL142395">
    <property type="protein sequence ID" value="KDR70974.1"/>
    <property type="molecule type" value="Genomic_DNA"/>
</dbReference>
<feature type="transmembrane region" description="Helical" evidence="1">
    <location>
        <begin position="29"/>
        <end position="55"/>
    </location>
</feature>
<keyword evidence="1" id="KW-1133">Transmembrane helix</keyword>
<evidence type="ECO:0000313" key="2">
    <source>
        <dbReference type="EMBL" id="KDR70974.1"/>
    </source>
</evidence>
<proteinExistence type="predicted"/>
<protein>
    <submittedName>
        <fullName evidence="2">Uncharacterized protein</fullName>
    </submittedName>
</protein>
<evidence type="ECO:0000313" key="3">
    <source>
        <dbReference type="Proteomes" id="UP000027222"/>
    </source>
</evidence>
<evidence type="ECO:0000256" key="1">
    <source>
        <dbReference type="SAM" id="Phobius"/>
    </source>
</evidence>
<keyword evidence="3" id="KW-1185">Reference proteome</keyword>
<accession>A0A067STH9</accession>
<keyword evidence="1" id="KW-0812">Transmembrane</keyword>
<organism evidence="2 3">
    <name type="scientific">Galerina marginata (strain CBS 339.88)</name>
    <dbReference type="NCBI Taxonomy" id="685588"/>
    <lineage>
        <taxon>Eukaryota</taxon>
        <taxon>Fungi</taxon>
        <taxon>Dikarya</taxon>
        <taxon>Basidiomycota</taxon>
        <taxon>Agaricomycotina</taxon>
        <taxon>Agaricomycetes</taxon>
        <taxon>Agaricomycetidae</taxon>
        <taxon>Agaricales</taxon>
        <taxon>Agaricineae</taxon>
        <taxon>Strophariaceae</taxon>
        <taxon>Galerina</taxon>
    </lineage>
</organism>
<reference evidence="3" key="1">
    <citation type="journal article" date="2014" name="Proc. Natl. Acad. Sci. U.S.A.">
        <title>Extensive sampling of basidiomycete genomes demonstrates inadequacy of the white-rot/brown-rot paradigm for wood decay fungi.</title>
        <authorList>
            <person name="Riley R."/>
            <person name="Salamov A.A."/>
            <person name="Brown D.W."/>
            <person name="Nagy L.G."/>
            <person name="Floudas D."/>
            <person name="Held B.W."/>
            <person name="Levasseur A."/>
            <person name="Lombard V."/>
            <person name="Morin E."/>
            <person name="Otillar R."/>
            <person name="Lindquist E.A."/>
            <person name="Sun H."/>
            <person name="LaButti K.M."/>
            <person name="Schmutz J."/>
            <person name="Jabbour D."/>
            <person name="Luo H."/>
            <person name="Baker S.E."/>
            <person name="Pisabarro A.G."/>
            <person name="Walton J.D."/>
            <person name="Blanchette R.A."/>
            <person name="Henrissat B."/>
            <person name="Martin F."/>
            <person name="Cullen D."/>
            <person name="Hibbett D.S."/>
            <person name="Grigoriev I.V."/>
        </authorList>
    </citation>
    <scope>NUCLEOTIDE SEQUENCE [LARGE SCALE GENOMIC DNA]</scope>
    <source>
        <strain evidence="3">CBS 339.88</strain>
    </source>
</reference>
<dbReference type="AlphaFoldDB" id="A0A067STH9"/>
<keyword evidence="1" id="KW-0472">Membrane</keyword>